<dbReference type="AlphaFoldDB" id="A0A1H7NLW6"/>
<proteinExistence type="inferred from homology"/>
<dbReference type="InterPro" id="IPR011991">
    <property type="entry name" value="ArsR-like_HTH"/>
</dbReference>
<evidence type="ECO:0000256" key="3">
    <source>
        <dbReference type="ARBA" id="ARBA00023125"/>
    </source>
</evidence>
<dbReference type="NCBIfam" id="NF033788">
    <property type="entry name" value="HTH_metalloreg"/>
    <property type="match status" value="1"/>
</dbReference>
<accession>A0A1H7NLW6</accession>
<evidence type="ECO:0000256" key="4">
    <source>
        <dbReference type="ARBA" id="ARBA00023163"/>
    </source>
</evidence>
<dbReference type="CDD" id="cd00090">
    <property type="entry name" value="HTH_ARSR"/>
    <property type="match status" value="1"/>
</dbReference>
<keyword evidence="3" id="KW-0238">DNA-binding</keyword>
<dbReference type="InterPro" id="IPR051081">
    <property type="entry name" value="HTH_MetalResp_TranReg"/>
</dbReference>
<comment type="similarity">
    <text evidence="1">Belongs to the AHA1 family.</text>
</comment>
<feature type="domain" description="HTH arsR-type" evidence="5">
    <location>
        <begin position="1"/>
        <end position="92"/>
    </location>
</feature>
<gene>
    <name evidence="6" type="ORF">SAMN04488526_2245</name>
</gene>
<dbReference type="InterPro" id="IPR023393">
    <property type="entry name" value="START-like_dom_sf"/>
</dbReference>
<dbReference type="PRINTS" id="PR00778">
    <property type="entry name" value="HTHARSR"/>
</dbReference>
<dbReference type="Pfam" id="PF12840">
    <property type="entry name" value="HTH_20"/>
    <property type="match status" value="1"/>
</dbReference>
<organism evidence="6 7">
    <name type="scientific">Jannaschia helgolandensis</name>
    <dbReference type="NCBI Taxonomy" id="188906"/>
    <lineage>
        <taxon>Bacteria</taxon>
        <taxon>Pseudomonadati</taxon>
        <taxon>Pseudomonadota</taxon>
        <taxon>Alphaproteobacteria</taxon>
        <taxon>Rhodobacterales</taxon>
        <taxon>Roseobacteraceae</taxon>
        <taxon>Jannaschia</taxon>
    </lineage>
</organism>
<dbReference type="Pfam" id="PF08327">
    <property type="entry name" value="AHSA1"/>
    <property type="match status" value="1"/>
</dbReference>
<dbReference type="RefSeq" id="WP_092762813.1">
    <property type="nucleotide sequence ID" value="NZ_FNZQ01000004.1"/>
</dbReference>
<keyword evidence="7" id="KW-1185">Reference proteome</keyword>
<evidence type="ECO:0000313" key="7">
    <source>
        <dbReference type="Proteomes" id="UP000199283"/>
    </source>
</evidence>
<name>A0A1H7NLW6_9RHOB</name>
<keyword evidence="2" id="KW-0805">Transcription regulation</keyword>
<evidence type="ECO:0000313" key="6">
    <source>
        <dbReference type="EMBL" id="SEL24560.1"/>
    </source>
</evidence>
<dbReference type="GO" id="GO:0003700">
    <property type="term" value="F:DNA-binding transcription factor activity"/>
    <property type="evidence" value="ECO:0007669"/>
    <property type="project" value="InterPro"/>
</dbReference>
<dbReference type="InterPro" id="IPR001845">
    <property type="entry name" value="HTH_ArsR_DNA-bd_dom"/>
</dbReference>
<dbReference type="SUPFAM" id="SSF46785">
    <property type="entry name" value="Winged helix' DNA-binding domain"/>
    <property type="match status" value="1"/>
</dbReference>
<evidence type="ECO:0000259" key="5">
    <source>
        <dbReference type="PROSITE" id="PS50987"/>
    </source>
</evidence>
<dbReference type="InterPro" id="IPR036390">
    <property type="entry name" value="WH_DNA-bd_sf"/>
</dbReference>
<keyword evidence="4" id="KW-0804">Transcription</keyword>
<dbReference type="InterPro" id="IPR036388">
    <property type="entry name" value="WH-like_DNA-bd_sf"/>
</dbReference>
<dbReference type="SUPFAM" id="SSF55961">
    <property type="entry name" value="Bet v1-like"/>
    <property type="match status" value="1"/>
</dbReference>
<evidence type="ECO:0000256" key="1">
    <source>
        <dbReference type="ARBA" id="ARBA00006817"/>
    </source>
</evidence>
<dbReference type="InterPro" id="IPR013538">
    <property type="entry name" value="ASHA1/2-like_C"/>
</dbReference>
<dbReference type="Proteomes" id="UP000199283">
    <property type="component" value="Unassembled WGS sequence"/>
</dbReference>
<dbReference type="Gene3D" id="1.10.10.10">
    <property type="entry name" value="Winged helix-like DNA-binding domain superfamily/Winged helix DNA-binding domain"/>
    <property type="match status" value="1"/>
</dbReference>
<dbReference type="PROSITE" id="PS50987">
    <property type="entry name" value="HTH_ARSR_2"/>
    <property type="match status" value="1"/>
</dbReference>
<sequence>MSYETILTALADPTRRAVLDRLRRGPQPVGRIADDLPVSRPAVSQHLKVLLDAGLVSVRAQGTRNLYALVPGGAGPLGDWLGSLRTDPADAQPDSAVTDTADGTLRRSLTTRLTPSEAWALFCDDLSIWWPVARVSLSAQSGGALPQIVTLDARPGGHLQEVLFDGSRGIWATVITARAPGYLQLDWRLETVDGSVVTVVFTPQDGGSRLTLTQDTDTTRTADLWDAVLDRFSAAANSSLSNF</sequence>
<dbReference type="Gene3D" id="3.30.530.20">
    <property type="match status" value="1"/>
</dbReference>
<dbReference type="GO" id="GO:0003677">
    <property type="term" value="F:DNA binding"/>
    <property type="evidence" value="ECO:0007669"/>
    <property type="project" value="UniProtKB-KW"/>
</dbReference>
<dbReference type="PANTHER" id="PTHR33154:SF33">
    <property type="entry name" value="TRANSCRIPTIONAL REPRESSOR SDPR"/>
    <property type="match status" value="1"/>
</dbReference>
<dbReference type="PANTHER" id="PTHR33154">
    <property type="entry name" value="TRANSCRIPTIONAL REGULATOR, ARSR FAMILY"/>
    <property type="match status" value="1"/>
</dbReference>
<protein>
    <submittedName>
        <fullName evidence="6">Activator of Hsp90 ATPase homolog 1-like protein</fullName>
    </submittedName>
</protein>
<dbReference type="EMBL" id="FNZQ01000004">
    <property type="protein sequence ID" value="SEL24560.1"/>
    <property type="molecule type" value="Genomic_DNA"/>
</dbReference>
<evidence type="ECO:0000256" key="2">
    <source>
        <dbReference type="ARBA" id="ARBA00023015"/>
    </source>
</evidence>
<reference evidence="6 7" key="1">
    <citation type="submission" date="2016-10" db="EMBL/GenBank/DDBJ databases">
        <authorList>
            <person name="de Groot N.N."/>
        </authorList>
    </citation>
    <scope>NUCLEOTIDE SEQUENCE [LARGE SCALE GENOMIC DNA]</scope>
    <source>
        <strain evidence="6 7">DSM 14858</strain>
    </source>
</reference>
<dbReference type="STRING" id="188906.SAMN04488526_2245"/>
<dbReference type="SMART" id="SM00418">
    <property type="entry name" value="HTH_ARSR"/>
    <property type="match status" value="1"/>
</dbReference>
<dbReference type="OrthoDB" id="793407at2"/>